<protein>
    <submittedName>
        <fullName evidence="1">Uncharacterized protein</fullName>
    </submittedName>
</protein>
<evidence type="ECO:0000313" key="1">
    <source>
        <dbReference type="EMBL" id="MBX35992.1"/>
    </source>
</evidence>
<sequence length="64" mass="7318">MLFLILFSYHSQSTASSSSLYLCAKIRTESKSDIPWHGITRRQRLGARDCALPALRQHLRMSLP</sequence>
<accession>A0A2P2N0I3</accession>
<organism evidence="1">
    <name type="scientific">Rhizophora mucronata</name>
    <name type="common">Asiatic mangrove</name>
    <dbReference type="NCBI Taxonomy" id="61149"/>
    <lineage>
        <taxon>Eukaryota</taxon>
        <taxon>Viridiplantae</taxon>
        <taxon>Streptophyta</taxon>
        <taxon>Embryophyta</taxon>
        <taxon>Tracheophyta</taxon>
        <taxon>Spermatophyta</taxon>
        <taxon>Magnoliopsida</taxon>
        <taxon>eudicotyledons</taxon>
        <taxon>Gunneridae</taxon>
        <taxon>Pentapetalae</taxon>
        <taxon>rosids</taxon>
        <taxon>fabids</taxon>
        <taxon>Malpighiales</taxon>
        <taxon>Rhizophoraceae</taxon>
        <taxon>Rhizophora</taxon>
    </lineage>
</organism>
<reference evidence="1" key="1">
    <citation type="submission" date="2018-02" db="EMBL/GenBank/DDBJ databases">
        <title>Rhizophora mucronata_Transcriptome.</title>
        <authorList>
            <person name="Meera S.P."/>
            <person name="Sreeshan A."/>
            <person name="Augustine A."/>
        </authorList>
    </citation>
    <scope>NUCLEOTIDE SEQUENCE</scope>
    <source>
        <tissue evidence="1">Leaf</tissue>
    </source>
</reference>
<dbReference type="AlphaFoldDB" id="A0A2P2N0I3"/>
<dbReference type="EMBL" id="GGEC01055508">
    <property type="protein sequence ID" value="MBX35992.1"/>
    <property type="molecule type" value="Transcribed_RNA"/>
</dbReference>
<name>A0A2P2N0I3_RHIMU</name>
<proteinExistence type="predicted"/>